<reference evidence="1" key="1">
    <citation type="submission" date="2020-05" db="EMBL/GenBank/DDBJ databases">
        <authorList>
            <person name="Chiriac C."/>
            <person name="Salcher M."/>
            <person name="Ghai R."/>
            <person name="Kavagutti S V."/>
        </authorList>
    </citation>
    <scope>NUCLEOTIDE SEQUENCE</scope>
</reference>
<name>A0A6J6VEW6_9ZZZZ</name>
<accession>A0A6J6VEW6</accession>
<sequence length="68" mass="7298">MTLLGIVTAFEIAKVTEDAIDPMTMFAFFFFTRLVAAATPPAALVLSSSLPANVQDPVNLFFFIAALT</sequence>
<organism evidence="1">
    <name type="scientific">freshwater metagenome</name>
    <dbReference type="NCBI Taxonomy" id="449393"/>
    <lineage>
        <taxon>unclassified sequences</taxon>
        <taxon>metagenomes</taxon>
        <taxon>ecological metagenomes</taxon>
    </lineage>
</organism>
<evidence type="ECO:0000313" key="1">
    <source>
        <dbReference type="EMBL" id="CAB4770941.1"/>
    </source>
</evidence>
<gene>
    <name evidence="1" type="ORF">UFOPK2894_00580</name>
</gene>
<protein>
    <submittedName>
        <fullName evidence="1">Unannotated protein</fullName>
    </submittedName>
</protein>
<dbReference type="AlphaFoldDB" id="A0A6J6VEW6"/>
<dbReference type="EMBL" id="CAEZZQ010000027">
    <property type="protein sequence ID" value="CAB4770941.1"/>
    <property type="molecule type" value="Genomic_DNA"/>
</dbReference>
<proteinExistence type="predicted"/>